<accession>A0A1C6RY68</accession>
<keyword evidence="2" id="KW-0812">Transmembrane</keyword>
<evidence type="ECO:0000256" key="2">
    <source>
        <dbReference type="SAM" id="Phobius"/>
    </source>
</evidence>
<gene>
    <name evidence="3" type="ORF">GA0074694_3281</name>
</gene>
<keyword evidence="2" id="KW-0472">Membrane</keyword>
<feature type="compositionally biased region" description="Basic and acidic residues" evidence="1">
    <location>
        <begin position="156"/>
        <end position="189"/>
    </location>
</feature>
<dbReference type="Proteomes" id="UP000198906">
    <property type="component" value="Unassembled WGS sequence"/>
</dbReference>
<evidence type="ECO:0000256" key="1">
    <source>
        <dbReference type="SAM" id="MobiDB-lite"/>
    </source>
</evidence>
<name>A0A1C6RY68_9ACTN</name>
<feature type="compositionally biased region" description="Low complexity" evidence="1">
    <location>
        <begin position="107"/>
        <end position="116"/>
    </location>
</feature>
<dbReference type="AlphaFoldDB" id="A0A1C6RY68"/>
<sequence>MTGPTRTGWATLAADEERYRPLYARILGLRFVNPGGVLCFLFFEGTVALAALLALAELTSWWAVLLLPAAVAVMVKLNDIVAASVVRSASLVPEQERDRFRRQMEPAVGRAPVPARAARRRDTTPVGHPVDPVTGRASWIPGEVVSAPQARPGRPRTRDDAGRGNTDPERRAVGSDHRPAEPNRRQTRR</sequence>
<protein>
    <submittedName>
        <fullName evidence="3">Uncharacterized protein</fullName>
    </submittedName>
</protein>
<dbReference type="EMBL" id="FMHU01000002">
    <property type="protein sequence ID" value="SCL22171.1"/>
    <property type="molecule type" value="Genomic_DNA"/>
</dbReference>
<keyword evidence="4" id="KW-1185">Reference proteome</keyword>
<feature type="transmembrane region" description="Helical" evidence="2">
    <location>
        <begin position="35"/>
        <end position="55"/>
    </location>
</feature>
<reference evidence="4" key="1">
    <citation type="submission" date="2016-06" db="EMBL/GenBank/DDBJ databases">
        <authorList>
            <person name="Varghese N."/>
        </authorList>
    </citation>
    <scope>NUCLEOTIDE SEQUENCE [LARGE SCALE GENOMIC DNA]</scope>
    <source>
        <strain evidence="4">DSM 46123</strain>
    </source>
</reference>
<feature type="transmembrane region" description="Helical" evidence="2">
    <location>
        <begin position="61"/>
        <end position="78"/>
    </location>
</feature>
<proteinExistence type="predicted"/>
<feature type="region of interest" description="Disordered" evidence="1">
    <location>
        <begin position="107"/>
        <end position="189"/>
    </location>
</feature>
<organism evidence="3 4">
    <name type="scientific">Micromonospora inyonensis</name>
    <dbReference type="NCBI Taxonomy" id="47866"/>
    <lineage>
        <taxon>Bacteria</taxon>
        <taxon>Bacillati</taxon>
        <taxon>Actinomycetota</taxon>
        <taxon>Actinomycetes</taxon>
        <taxon>Micromonosporales</taxon>
        <taxon>Micromonosporaceae</taxon>
        <taxon>Micromonospora</taxon>
    </lineage>
</organism>
<evidence type="ECO:0000313" key="3">
    <source>
        <dbReference type="EMBL" id="SCL22171.1"/>
    </source>
</evidence>
<dbReference type="STRING" id="47866.GA0074694_3281"/>
<keyword evidence="2" id="KW-1133">Transmembrane helix</keyword>
<dbReference type="RefSeq" id="WP_425413621.1">
    <property type="nucleotide sequence ID" value="NZ_FMHU01000002.1"/>
</dbReference>
<evidence type="ECO:0000313" key="4">
    <source>
        <dbReference type="Proteomes" id="UP000198906"/>
    </source>
</evidence>